<comment type="similarity">
    <text evidence="2">Belongs to the outer membrane factor (OMF) (TC 1.B.17) family.</text>
</comment>
<dbReference type="GO" id="GO:0015288">
    <property type="term" value="F:porin activity"/>
    <property type="evidence" value="ECO:0007669"/>
    <property type="project" value="TreeGrafter"/>
</dbReference>
<comment type="caution">
    <text evidence="10">The sequence shown here is derived from an EMBL/GenBank/DDBJ whole genome shotgun (WGS) entry which is preliminary data.</text>
</comment>
<evidence type="ECO:0000256" key="7">
    <source>
        <dbReference type="ARBA" id="ARBA00023237"/>
    </source>
</evidence>
<dbReference type="SUPFAM" id="SSF56954">
    <property type="entry name" value="Outer membrane efflux proteins (OEP)"/>
    <property type="match status" value="1"/>
</dbReference>
<dbReference type="GO" id="GO:0009279">
    <property type="term" value="C:cell outer membrane"/>
    <property type="evidence" value="ECO:0007669"/>
    <property type="project" value="UniProtKB-SubCell"/>
</dbReference>
<evidence type="ECO:0000256" key="5">
    <source>
        <dbReference type="ARBA" id="ARBA00022692"/>
    </source>
</evidence>
<keyword evidence="3" id="KW-0813">Transport</keyword>
<dbReference type="InterPro" id="IPR003423">
    <property type="entry name" value="OMP_efflux"/>
</dbReference>
<evidence type="ECO:0000256" key="9">
    <source>
        <dbReference type="SAM" id="SignalP"/>
    </source>
</evidence>
<dbReference type="GO" id="GO:1990281">
    <property type="term" value="C:efflux pump complex"/>
    <property type="evidence" value="ECO:0007669"/>
    <property type="project" value="TreeGrafter"/>
</dbReference>
<feature type="signal peptide" evidence="9">
    <location>
        <begin position="1"/>
        <end position="26"/>
    </location>
</feature>
<dbReference type="EMBL" id="NVUL01000115">
    <property type="protein sequence ID" value="PCI73773.1"/>
    <property type="molecule type" value="Genomic_DNA"/>
</dbReference>
<keyword evidence="7" id="KW-0998">Cell outer membrane</keyword>
<evidence type="ECO:0000256" key="1">
    <source>
        <dbReference type="ARBA" id="ARBA00004442"/>
    </source>
</evidence>
<keyword evidence="4" id="KW-1134">Transmembrane beta strand</keyword>
<keyword evidence="6" id="KW-0472">Membrane</keyword>
<dbReference type="NCBIfam" id="TIGR01844">
    <property type="entry name" value="type_I_sec_TolC"/>
    <property type="match status" value="1"/>
</dbReference>
<evidence type="ECO:0000256" key="4">
    <source>
        <dbReference type="ARBA" id="ARBA00022452"/>
    </source>
</evidence>
<feature type="coiled-coil region" evidence="8">
    <location>
        <begin position="155"/>
        <end position="206"/>
    </location>
</feature>
<dbReference type="Proteomes" id="UP000218767">
    <property type="component" value="Unassembled WGS sequence"/>
</dbReference>
<evidence type="ECO:0008006" key="12">
    <source>
        <dbReference type="Google" id="ProtNLM"/>
    </source>
</evidence>
<evidence type="ECO:0000256" key="2">
    <source>
        <dbReference type="ARBA" id="ARBA00007613"/>
    </source>
</evidence>
<dbReference type="Pfam" id="PF02321">
    <property type="entry name" value="OEP"/>
    <property type="match status" value="2"/>
</dbReference>
<accession>A0A2A4WTX7</accession>
<proteinExistence type="inferred from homology"/>
<dbReference type="PANTHER" id="PTHR30026">
    <property type="entry name" value="OUTER MEMBRANE PROTEIN TOLC"/>
    <property type="match status" value="1"/>
</dbReference>
<gene>
    <name evidence="10" type="ORF">COB20_15860</name>
</gene>
<evidence type="ECO:0000256" key="8">
    <source>
        <dbReference type="SAM" id="Coils"/>
    </source>
</evidence>
<feature type="chain" id="PRO_5011997671" description="Type I secretion protein TolC" evidence="9">
    <location>
        <begin position="27"/>
        <end position="466"/>
    </location>
</feature>
<protein>
    <recommendedName>
        <fullName evidence="12">Type I secretion protein TolC</fullName>
    </recommendedName>
</protein>
<comment type="subcellular location">
    <subcellularLocation>
        <location evidence="1">Cell outer membrane</location>
    </subcellularLocation>
</comment>
<dbReference type="PANTHER" id="PTHR30026:SF22">
    <property type="entry name" value="OUTER MEMBRANE EFFLUX PROTEIN"/>
    <property type="match status" value="1"/>
</dbReference>
<dbReference type="GO" id="GO:0015562">
    <property type="term" value="F:efflux transmembrane transporter activity"/>
    <property type="evidence" value="ECO:0007669"/>
    <property type="project" value="InterPro"/>
</dbReference>
<keyword evidence="8" id="KW-0175">Coiled coil</keyword>
<evidence type="ECO:0000256" key="6">
    <source>
        <dbReference type="ARBA" id="ARBA00023136"/>
    </source>
</evidence>
<sequence>MLGMKRGIVSLLAMSTVLTVSYSASAETLSEALAAAYSSNPQLMAQRASLRATDEGVSAAKAGFLPELSATWSYSDIKQDITPVGSDTFESPRDSDGYSITARQNFFRGFQDRNNVLQAKSTVKAGRANLQSVEQNILLQAVTAYMNVVRDGSVVALNKNNIKVLERQLQASQDRFRVGEVTRTDVAQSEARLENAKSQVLSAEAGLASSRAQYLRVIGRVPASLETPSAKPQLPANLDLAIEIAMEQSPGVKVARHNESAARHAVKTAKGALLPSVGAEVSYSNINSAGFSGNTGFSQEQNNKSTSVGIQVTVPLYAGGARYSGVRRAKQVRSQRMMEIHQAERVAQENVFVAWDNYRAAAGQITSTKAALRAFEIALEGVKQEAYVGSRTTLDVLNAEQELLNSRVSLVRAQRDEFVAAYSLISATGKLTARDLNLGVVVYNEKKYYDEVGSNQLIGFGTKTVE</sequence>
<name>A0A2A4WTX7_9GAMM</name>
<dbReference type="Gene3D" id="1.20.1600.10">
    <property type="entry name" value="Outer membrane efflux proteins (OEP)"/>
    <property type="match status" value="1"/>
</dbReference>
<reference evidence="11" key="1">
    <citation type="submission" date="2017-08" db="EMBL/GenBank/DDBJ databases">
        <title>A dynamic microbial community with high functional redundancy inhabits the cold, oxic subseafloor aquifer.</title>
        <authorList>
            <person name="Tully B.J."/>
            <person name="Wheat C.G."/>
            <person name="Glazer B.T."/>
            <person name="Huber J.A."/>
        </authorList>
    </citation>
    <scope>NUCLEOTIDE SEQUENCE [LARGE SCALE GENOMIC DNA]</scope>
</reference>
<dbReference type="InterPro" id="IPR051906">
    <property type="entry name" value="TolC-like"/>
</dbReference>
<keyword evidence="9" id="KW-0732">Signal</keyword>
<organism evidence="10 11">
    <name type="scientific">SAR86 cluster bacterium</name>
    <dbReference type="NCBI Taxonomy" id="2030880"/>
    <lineage>
        <taxon>Bacteria</taxon>
        <taxon>Pseudomonadati</taxon>
        <taxon>Pseudomonadota</taxon>
        <taxon>Gammaproteobacteria</taxon>
        <taxon>SAR86 cluster</taxon>
    </lineage>
</organism>
<keyword evidence="5" id="KW-0812">Transmembrane</keyword>
<dbReference type="AlphaFoldDB" id="A0A2A4WTX7"/>
<evidence type="ECO:0000313" key="10">
    <source>
        <dbReference type="EMBL" id="PCI73773.1"/>
    </source>
</evidence>
<evidence type="ECO:0000313" key="11">
    <source>
        <dbReference type="Proteomes" id="UP000218767"/>
    </source>
</evidence>
<dbReference type="InterPro" id="IPR010130">
    <property type="entry name" value="T1SS_OMP_TolC"/>
</dbReference>
<evidence type="ECO:0000256" key="3">
    <source>
        <dbReference type="ARBA" id="ARBA00022448"/>
    </source>
</evidence>